<evidence type="ECO:0000256" key="2">
    <source>
        <dbReference type="ARBA" id="ARBA00004533"/>
    </source>
</evidence>
<dbReference type="Gene3D" id="3.30.70.270">
    <property type="match status" value="1"/>
</dbReference>
<dbReference type="NCBIfam" id="TIGR00254">
    <property type="entry name" value="GGDEF"/>
    <property type="match status" value="1"/>
</dbReference>
<dbReference type="NCBIfam" id="TIGR00229">
    <property type="entry name" value="sensory_box"/>
    <property type="match status" value="1"/>
</dbReference>
<dbReference type="EMBL" id="LR130779">
    <property type="protein sequence ID" value="VDN61689.1"/>
    <property type="molecule type" value="Genomic_DNA"/>
</dbReference>
<dbReference type="SMART" id="SM00086">
    <property type="entry name" value="PAC"/>
    <property type="match status" value="1"/>
</dbReference>
<dbReference type="Gene3D" id="3.30.450.20">
    <property type="entry name" value="PAS domain"/>
    <property type="match status" value="3"/>
</dbReference>
<comment type="subcellular location">
    <subcellularLocation>
        <location evidence="2">Cell inner membrane</location>
    </subcellularLocation>
</comment>
<dbReference type="InterPro" id="IPR001610">
    <property type="entry name" value="PAC"/>
</dbReference>
<dbReference type="InterPro" id="IPR035965">
    <property type="entry name" value="PAS-like_dom_sf"/>
</dbReference>
<dbReference type="Pfam" id="PF13426">
    <property type="entry name" value="PAS_9"/>
    <property type="match status" value="1"/>
</dbReference>
<dbReference type="CDD" id="cd01949">
    <property type="entry name" value="GGDEF"/>
    <property type="match status" value="1"/>
</dbReference>
<dbReference type="CDD" id="cd12914">
    <property type="entry name" value="PDC1_DGC_like"/>
    <property type="match status" value="1"/>
</dbReference>
<dbReference type="PROSITE" id="PS50887">
    <property type="entry name" value="GGDEF"/>
    <property type="match status" value="1"/>
</dbReference>
<dbReference type="PANTHER" id="PTHR44757:SF2">
    <property type="entry name" value="BIOFILM ARCHITECTURE MAINTENANCE PROTEIN MBAA"/>
    <property type="match status" value="1"/>
</dbReference>
<name>A0A653AZ85_ECTOL</name>
<dbReference type="InterPro" id="IPR000160">
    <property type="entry name" value="GGDEF_dom"/>
</dbReference>
<dbReference type="SUPFAM" id="SSF55785">
    <property type="entry name" value="PYP-like sensor domain (PAS domain)"/>
    <property type="match status" value="1"/>
</dbReference>
<protein>
    <submittedName>
        <fullName evidence="3">Diguanylate cyclase</fullName>
    </submittedName>
</protein>
<comment type="cofactor">
    <cofactor evidence="1">
        <name>Mg(2+)</name>
        <dbReference type="ChEBI" id="CHEBI:18420"/>
    </cofactor>
</comment>
<organism evidence="3">
    <name type="scientific">Ectopseudomonas oleovorans</name>
    <name type="common">Pseudomonas oleovorans</name>
    <dbReference type="NCBI Taxonomy" id="301"/>
    <lineage>
        <taxon>Bacteria</taxon>
        <taxon>Pseudomonadati</taxon>
        <taxon>Pseudomonadota</taxon>
        <taxon>Gammaproteobacteria</taxon>
        <taxon>Pseudomonadales</taxon>
        <taxon>Pseudomonadaceae</taxon>
        <taxon>Ectopseudomonas</taxon>
    </lineage>
</organism>
<dbReference type="GO" id="GO:0005886">
    <property type="term" value="C:plasma membrane"/>
    <property type="evidence" value="ECO:0007669"/>
    <property type="project" value="UniProtKB-SubCell"/>
</dbReference>
<dbReference type="SMART" id="SM00091">
    <property type="entry name" value="PAS"/>
    <property type="match status" value="1"/>
</dbReference>
<proteinExistence type="predicted"/>
<accession>A0A653AZ85</accession>
<dbReference type="InterPro" id="IPR000700">
    <property type="entry name" value="PAS-assoc_C"/>
</dbReference>
<dbReference type="AlphaFoldDB" id="A0A653AZ85"/>
<dbReference type="PROSITE" id="PS50112">
    <property type="entry name" value="PAS"/>
    <property type="match status" value="1"/>
</dbReference>
<dbReference type="GO" id="GO:0003824">
    <property type="term" value="F:catalytic activity"/>
    <property type="evidence" value="ECO:0007669"/>
    <property type="project" value="UniProtKB-ARBA"/>
</dbReference>
<dbReference type="Pfam" id="PF00990">
    <property type="entry name" value="GGDEF"/>
    <property type="match status" value="1"/>
</dbReference>
<dbReference type="InterPro" id="IPR000014">
    <property type="entry name" value="PAS"/>
</dbReference>
<dbReference type="SUPFAM" id="SSF55073">
    <property type="entry name" value="Nucleotide cyclase"/>
    <property type="match status" value="1"/>
</dbReference>
<reference evidence="3" key="1">
    <citation type="submission" date="2018-11" db="EMBL/GenBank/DDBJ databases">
        <authorList>
            <consortium name="Genoscope - CEA"/>
            <person name="William W."/>
        </authorList>
    </citation>
    <scope>NUCLEOTIDE SEQUENCE [LARGE SCALE GENOMIC DNA]</scope>
    <source>
        <strain evidence="3">T9AD</strain>
    </source>
</reference>
<evidence type="ECO:0000313" key="3">
    <source>
        <dbReference type="EMBL" id="VDN61689.1"/>
    </source>
</evidence>
<dbReference type="SMART" id="SM00267">
    <property type="entry name" value="GGDEF"/>
    <property type="match status" value="1"/>
</dbReference>
<dbReference type="InterPro" id="IPR029787">
    <property type="entry name" value="Nucleotide_cyclase"/>
</dbReference>
<dbReference type="PANTHER" id="PTHR44757">
    <property type="entry name" value="DIGUANYLATE CYCLASE DGCP"/>
    <property type="match status" value="1"/>
</dbReference>
<dbReference type="CDD" id="cd00130">
    <property type="entry name" value="PAS"/>
    <property type="match status" value="1"/>
</dbReference>
<dbReference type="PROSITE" id="PS50113">
    <property type="entry name" value="PAC"/>
    <property type="match status" value="1"/>
</dbReference>
<gene>
    <name evidence="3" type="ORF">POT9AD_0698</name>
</gene>
<dbReference type="InterPro" id="IPR052155">
    <property type="entry name" value="Biofilm_reg_signaling"/>
</dbReference>
<sequence>MDALENKAMTPPRQPSDAPERVARGPRTATPLNLLVVLASVFILVVWLITLQRIAFEREQALAAEMKANASLAIAFEQQVSRALKAAEQVAAFVREQYRLQGRAIDLRRWVEEGVIREEMFTIISVVDEHGDIVSSSRSTGPVNYADREFFTAQRDARIDHLFISQPVFGRVSKRWLIPMSLRIEHADGRFAGVVVMAISPQDVTQFFQQVDLGAQGLLELGGLDGVVRARKIGARSEFGLSGESLAWFQRQKQRRTDDFYDSGQGLDGVARIVSYRSMADYPLMVTVATAYDEEMATTLQRRTTYLLAAVGVSLVVMLFVGVLALMLVRQRAATDALQGSEALFRATFHQAAMGIAHISPEGRILRVNETFSRMLGRPPERLQGGNIFDLSDPEVASAARTFLREQLASDGGALSPEIEKTYRREDGSLLWVCEAVSVVRKRQGHPAFLVLVAQDVTERKRLEARLSHEAQHDALTGLANRVRFRQRLDQALDAVRGQEQLCAVLYIDLDGFKAINDRHGHTAGDCLLQMAARRLEGCVRSSDMVARFGGDEFGILLASLHSRQDCAAVALKVLDVLAQPFDLDGHPARISASVGAALYPLQADNGADLLKQADQAMYVAKHAGKNRFHCAPE</sequence>
<dbReference type="FunFam" id="3.30.70.270:FF:000001">
    <property type="entry name" value="Diguanylate cyclase domain protein"/>
    <property type="match status" value="1"/>
</dbReference>
<evidence type="ECO:0000256" key="1">
    <source>
        <dbReference type="ARBA" id="ARBA00001946"/>
    </source>
</evidence>
<dbReference type="InterPro" id="IPR043128">
    <property type="entry name" value="Rev_trsase/Diguanyl_cyclase"/>
</dbReference>